<protein>
    <recommendedName>
        <fullName evidence="4">Transposase</fullName>
    </recommendedName>
</protein>
<dbReference type="EMBL" id="CP047045">
    <property type="protein sequence ID" value="QGZ95666.1"/>
    <property type="molecule type" value="Genomic_DNA"/>
</dbReference>
<evidence type="ECO:0008006" key="4">
    <source>
        <dbReference type="Google" id="ProtNLM"/>
    </source>
</evidence>
<sequence length="164" mass="18977">MRFNAPPISKHRLNRYHRWMLLWLTWFAAFLREARTFAPFSAQATAIAHKWLDRIERLLTNIVLLRAAPRVRLNSTPKHSPRRKTETQRRRAISGSAIRRALRSKDLNQRIAALSQNVDALVARLVKRLPRGLTRRRPHHARPEPRGIARTIAHAEAALSPDTS</sequence>
<keyword evidence="3" id="KW-1185">Reference proteome</keyword>
<gene>
    <name evidence="2" type="ORF">DSM104635_02516</name>
</gene>
<feature type="region of interest" description="Disordered" evidence="1">
    <location>
        <begin position="73"/>
        <end position="94"/>
    </location>
</feature>
<reference evidence="3" key="1">
    <citation type="submission" date="2019-12" db="EMBL/GenBank/DDBJ databases">
        <title>Complete genome of Terracaulis silvestris 0127_4.</title>
        <authorList>
            <person name="Vieira S."/>
            <person name="Riedel T."/>
            <person name="Sproer C."/>
            <person name="Pascual J."/>
            <person name="Boedeker C."/>
            <person name="Overmann J."/>
        </authorList>
    </citation>
    <scope>NUCLEOTIDE SEQUENCE [LARGE SCALE GENOMIC DNA]</scope>
    <source>
        <strain evidence="3">0127_4</strain>
    </source>
</reference>
<dbReference type="AlphaFoldDB" id="A0A6I6MQJ6"/>
<organism evidence="2 3">
    <name type="scientific">Terricaulis silvestris</name>
    <dbReference type="NCBI Taxonomy" id="2686094"/>
    <lineage>
        <taxon>Bacteria</taxon>
        <taxon>Pseudomonadati</taxon>
        <taxon>Pseudomonadota</taxon>
        <taxon>Alphaproteobacteria</taxon>
        <taxon>Caulobacterales</taxon>
        <taxon>Caulobacteraceae</taxon>
        <taxon>Terricaulis</taxon>
    </lineage>
</organism>
<name>A0A6I6MQJ6_9CAUL</name>
<evidence type="ECO:0000256" key="1">
    <source>
        <dbReference type="SAM" id="MobiDB-lite"/>
    </source>
</evidence>
<dbReference type="Proteomes" id="UP000431269">
    <property type="component" value="Chromosome"/>
</dbReference>
<dbReference type="RefSeq" id="WP_158766510.1">
    <property type="nucleotide sequence ID" value="NZ_CP047045.1"/>
</dbReference>
<proteinExistence type="predicted"/>
<accession>A0A6I6MQJ6</accession>
<dbReference type="KEGG" id="tsv:DSM104635_02516"/>
<evidence type="ECO:0000313" key="2">
    <source>
        <dbReference type="EMBL" id="QGZ95666.1"/>
    </source>
</evidence>
<evidence type="ECO:0000313" key="3">
    <source>
        <dbReference type="Proteomes" id="UP000431269"/>
    </source>
</evidence>